<sequence length="139" mass="15607">MAELGSTSSIGRKRKTVMELIKKKKKGDTRRSQTRVNIGVAFQRWRLVMEHNELKSDAMVALFLLDSYERDGPTQAVKPGVPRPPPPTVCSSLSEELSGERGVCRQWQVLPASDAATYRVCKELVDVQPYKLFASSQKQ</sequence>
<comment type="caution">
    <text evidence="3">The sequence shown here is derived from an EMBL/GenBank/DDBJ whole genome shotgun (WGS) entry which is preliminary data.</text>
</comment>
<feature type="region of interest" description="Disordered" evidence="1">
    <location>
        <begin position="74"/>
        <end position="93"/>
    </location>
</feature>
<organism evidence="3 4">
    <name type="scientific">Pagothenia borchgrevinki</name>
    <name type="common">Bald rockcod</name>
    <name type="synonym">Trematomus borchgrevinki</name>
    <dbReference type="NCBI Taxonomy" id="8213"/>
    <lineage>
        <taxon>Eukaryota</taxon>
        <taxon>Metazoa</taxon>
        <taxon>Chordata</taxon>
        <taxon>Craniata</taxon>
        <taxon>Vertebrata</taxon>
        <taxon>Euteleostomi</taxon>
        <taxon>Actinopterygii</taxon>
        <taxon>Neopterygii</taxon>
        <taxon>Teleostei</taxon>
        <taxon>Neoteleostei</taxon>
        <taxon>Acanthomorphata</taxon>
        <taxon>Eupercaria</taxon>
        <taxon>Perciformes</taxon>
        <taxon>Notothenioidei</taxon>
        <taxon>Nototheniidae</taxon>
        <taxon>Pagothenia</taxon>
    </lineage>
</organism>
<accession>A0ABD2G917</accession>
<dbReference type="AlphaFoldDB" id="A0ABD2G917"/>
<evidence type="ECO:0000313" key="3">
    <source>
        <dbReference type="EMBL" id="KAL3049788.1"/>
    </source>
</evidence>
<evidence type="ECO:0000313" key="4">
    <source>
        <dbReference type="Proteomes" id="UP001619887"/>
    </source>
</evidence>
<proteinExistence type="predicted"/>
<name>A0ABD2G917_PAGBO</name>
<evidence type="ECO:0000313" key="2">
    <source>
        <dbReference type="EMBL" id="KAL3041114.1"/>
    </source>
</evidence>
<reference evidence="3 4" key="2">
    <citation type="journal article" date="2024" name="G3 (Bethesda)">
        <title>The genome of the cryopelagic Antarctic bald notothen, Trematomus borchgrevinki.</title>
        <authorList>
            <person name="Rayamajhi N."/>
            <person name="Rivera-Colon A.G."/>
            <person name="Minhas B.F."/>
            <person name="Cheng C.C."/>
            <person name="Catchen J.M."/>
        </authorList>
    </citation>
    <scope>NUCLEOTIDE SEQUENCE [LARGE SCALE GENOMIC DNA]</scope>
    <source>
        <strain evidence="3">AGRC-2024</strain>
    </source>
</reference>
<dbReference type="EMBL" id="JBIYXZ010002082">
    <property type="protein sequence ID" value="KAL3049788.1"/>
    <property type="molecule type" value="Genomic_DNA"/>
</dbReference>
<reference evidence="3 4" key="1">
    <citation type="journal article" date="2022" name="G3 (Bethesda)">
        <title>Evaluating Illumina-, Nanopore-, and PacBio-based genome assembly strategies with the bald notothen, Trematomus borchgrevinki.</title>
        <authorList>
            <person name="Rayamajhi N."/>
            <person name="Cheng C.C."/>
            <person name="Catchen J.M."/>
        </authorList>
    </citation>
    <scope>NUCLEOTIDE SEQUENCE [LARGE SCALE GENOMIC DNA]</scope>
    <source>
        <strain evidence="3">AGRC-2024</strain>
    </source>
</reference>
<gene>
    <name evidence="3" type="ORF">OYC64_009111</name>
    <name evidence="2" type="ORF">OYC64_019339</name>
</gene>
<evidence type="ECO:0000256" key="1">
    <source>
        <dbReference type="SAM" id="MobiDB-lite"/>
    </source>
</evidence>
<dbReference type="EMBL" id="JBIYXZ010002089">
    <property type="protein sequence ID" value="KAL3041114.1"/>
    <property type="molecule type" value="Genomic_DNA"/>
</dbReference>
<dbReference type="Proteomes" id="UP001619887">
    <property type="component" value="Unassembled WGS sequence"/>
</dbReference>
<protein>
    <submittedName>
        <fullName evidence="3">Uncharacterized protein</fullName>
    </submittedName>
</protein>
<keyword evidence="4" id="KW-1185">Reference proteome</keyword>